<evidence type="ECO:0000313" key="2">
    <source>
        <dbReference type="Proteomes" id="UP001558613"/>
    </source>
</evidence>
<keyword evidence="2" id="KW-1185">Reference proteome</keyword>
<comment type="caution">
    <text evidence="1">The sequence shown here is derived from an EMBL/GenBank/DDBJ whole genome shotgun (WGS) entry which is preliminary data.</text>
</comment>
<reference evidence="1 2" key="1">
    <citation type="submission" date="2023-09" db="EMBL/GenBank/DDBJ databases">
        <authorList>
            <person name="Wang M."/>
        </authorList>
    </citation>
    <scope>NUCLEOTIDE SEQUENCE [LARGE SCALE GENOMIC DNA]</scope>
    <source>
        <strain evidence="1">GT-2023</strain>
        <tissue evidence="1">Liver</tissue>
    </source>
</reference>
<sequence length="101" mass="11439">MKCLQDVVLQWKGMWSQRRTVYQRLCIKAPQQMGTLAFYRYEQPIVDYCQAHQPLHMNRGFEPPSQALEGLGARERCAVPSAGLLPSVPAAPLSDIRTLPQ</sequence>
<dbReference type="Proteomes" id="UP001558613">
    <property type="component" value="Unassembled WGS sequence"/>
</dbReference>
<evidence type="ECO:0000313" key="1">
    <source>
        <dbReference type="EMBL" id="KAL1269107.1"/>
    </source>
</evidence>
<organism evidence="1 2">
    <name type="scientific">Cirrhinus molitorella</name>
    <name type="common">mud carp</name>
    <dbReference type="NCBI Taxonomy" id="172907"/>
    <lineage>
        <taxon>Eukaryota</taxon>
        <taxon>Metazoa</taxon>
        <taxon>Chordata</taxon>
        <taxon>Craniata</taxon>
        <taxon>Vertebrata</taxon>
        <taxon>Euteleostomi</taxon>
        <taxon>Actinopterygii</taxon>
        <taxon>Neopterygii</taxon>
        <taxon>Teleostei</taxon>
        <taxon>Ostariophysi</taxon>
        <taxon>Cypriniformes</taxon>
        <taxon>Cyprinidae</taxon>
        <taxon>Labeoninae</taxon>
        <taxon>Labeonini</taxon>
        <taxon>Cirrhinus</taxon>
    </lineage>
</organism>
<gene>
    <name evidence="1" type="ORF">QQF64_031396</name>
</gene>
<accession>A0ABR3MWV6</accession>
<proteinExistence type="predicted"/>
<name>A0ABR3MWV6_9TELE</name>
<dbReference type="EMBL" id="JAYMGO010000008">
    <property type="protein sequence ID" value="KAL1269107.1"/>
    <property type="molecule type" value="Genomic_DNA"/>
</dbReference>
<protein>
    <submittedName>
        <fullName evidence="1">Uncharacterized protein</fullName>
    </submittedName>
</protein>